<feature type="region of interest" description="Disordered" evidence="8">
    <location>
        <begin position="287"/>
        <end position="309"/>
    </location>
</feature>
<organism evidence="10 11">
    <name type="scientific">Rotaria sordida</name>
    <dbReference type="NCBI Taxonomy" id="392033"/>
    <lineage>
        <taxon>Eukaryota</taxon>
        <taxon>Metazoa</taxon>
        <taxon>Spiralia</taxon>
        <taxon>Gnathifera</taxon>
        <taxon>Rotifera</taxon>
        <taxon>Eurotatoria</taxon>
        <taxon>Bdelloidea</taxon>
        <taxon>Philodinida</taxon>
        <taxon>Philodinidae</taxon>
        <taxon>Rotaria</taxon>
    </lineage>
</organism>
<comment type="catalytic activity">
    <reaction evidence="7">
        <text>L-cysteinyl-[protein] + hexadecanoyl-CoA = S-hexadecanoyl-L-cysteinyl-[protein] + CoA</text>
        <dbReference type="Rhea" id="RHEA:36683"/>
        <dbReference type="Rhea" id="RHEA-COMP:10131"/>
        <dbReference type="Rhea" id="RHEA-COMP:11032"/>
        <dbReference type="ChEBI" id="CHEBI:29950"/>
        <dbReference type="ChEBI" id="CHEBI:57287"/>
        <dbReference type="ChEBI" id="CHEBI:57379"/>
        <dbReference type="ChEBI" id="CHEBI:74151"/>
        <dbReference type="EC" id="2.3.1.225"/>
    </reaction>
</comment>
<dbReference type="EMBL" id="CAJOBD010000030">
    <property type="protein sequence ID" value="CAF3543660.1"/>
    <property type="molecule type" value="Genomic_DNA"/>
</dbReference>
<dbReference type="PANTHER" id="PTHR12246">
    <property type="entry name" value="PALMITOYLTRANSFERASE ZDHHC16"/>
    <property type="match status" value="1"/>
</dbReference>
<evidence type="ECO:0000256" key="6">
    <source>
        <dbReference type="ARBA" id="ARBA00023315"/>
    </source>
</evidence>
<dbReference type="InterPro" id="IPR039859">
    <property type="entry name" value="PFA4/ZDH16/20/ERF2-like"/>
</dbReference>
<evidence type="ECO:0000259" key="9">
    <source>
        <dbReference type="Pfam" id="PF01529"/>
    </source>
</evidence>
<comment type="similarity">
    <text evidence="7">Belongs to the DHHC palmitoyltransferase family.</text>
</comment>
<keyword evidence="5 7" id="KW-0472">Membrane</keyword>
<evidence type="ECO:0000256" key="8">
    <source>
        <dbReference type="SAM" id="MobiDB-lite"/>
    </source>
</evidence>
<dbReference type="PROSITE" id="PS50216">
    <property type="entry name" value="DHHC"/>
    <property type="match status" value="1"/>
</dbReference>
<feature type="transmembrane region" description="Helical" evidence="7">
    <location>
        <begin position="136"/>
        <end position="157"/>
    </location>
</feature>
<comment type="domain">
    <text evidence="7">The DHHC domain is required for palmitoyltransferase activity.</text>
</comment>
<sequence>MIFGNWLAINVFFNYIMAWLSSPGLAKDYQNLATQYPKCKKCSMNKPPRTHHCSWCDACILKFDHHCPWLNNCVGFYNHRHFFQFSSFMAIACIYVGTVGYREYQISLLGEQTFYYKDSLFKPFDILETMGTTGFIIYYIFIATLTCGILIIGLLCWHGRMIGRGETSLERILNIYYTKQCYMQGFIFVNPYDFGFIENWKRFFGVRTIGEFIRRVLLPSTHRPEGDGITWDGYNVNTNLELHQQQSRQTTQPIVFPPGIHPKPPGVHPTNGYRFLAPPWEKRNKPAHISTVYQPKTPPIETVDSRKNR</sequence>
<dbReference type="GO" id="GO:0019706">
    <property type="term" value="F:protein-cysteine S-palmitoyltransferase activity"/>
    <property type="evidence" value="ECO:0007669"/>
    <property type="project" value="UniProtKB-EC"/>
</dbReference>
<evidence type="ECO:0000256" key="1">
    <source>
        <dbReference type="ARBA" id="ARBA00004141"/>
    </source>
</evidence>
<keyword evidence="2 7" id="KW-0808">Transferase</keyword>
<dbReference type="EC" id="2.3.1.225" evidence="7"/>
<dbReference type="Pfam" id="PF01529">
    <property type="entry name" value="DHHC"/>
    <property type="match status" value="1"/>
</dbReference>
<dbReference type="Proteomes" id="UP000663836">
    <property type="component" value="Unassembled WGS sequence"/>
</dbReference>
<dbReference type="AlphaFoldDB" id="A0A818JQ69"/>
<proteinExistence type="inferred from homology"/>
<evidence type="ECO:0000313" key="11">
    <source>
        <dbReference type="Proteomes" id="UP000663836"/>
    </source>
</evidence>
<evidence type="ECO:0000256" key="7">
    <source>
        <dbReference type="RuleBase" id="RU079119"/>
    </source>
</evidence>
<reference evidence="10" key="1">
    <citation type="submission" date="2021-02" db="EMBL/GenBank/DDBJ databases">
        <authorList>
            <person name="Nowell W R."/>
        </authorList>
    </citation>
    <scope>NUCLEOTIDE SEQUENCE</scope>
</reference>
<feature type="transmembrane region" description="Helical" evidence="7">
    <location>
        <begin position="6"/>
        <end position="26"/>
    </location>
</feature>
<keyword evidence="6 7" id="KW-0012">Acyltransferase</keyword>
<evidence type="ECO:0000256" key="3">
    <source>
        <dbReference type="ARBA" id="ARBA00022692"/>
    </source>
</evidence>
<evidence type="ECO:0000256" key="4">
    <source>
        <dbReference type="ARBA" id="ARBA00022989"/>
    </source>
</evidence>
<dbReference type="GO" id="GO:0016020">
    <property type="term" value="C:membrane"/>
    <property type="evidence" value="ECO:0007669"/>
    <property type="project" value="UniProtKB-SubCell"/>
</dbReference>
<dbReference type="InterPro" id="IPR001594">
    <property type="entry name" value="Palmitoyltrfase_DHHC"/>
</dbReference>
<gene>
    <name evidence="10" type="ORF">JBS370_LOCUS986</name>
</gene>
<protein>
    <recommendedName>
        <fullName evidence="7">Palmitoyltransferase</fullName>
        <ecNumber evidence="7">2.3.1.225</ecNumber>
    </recommendedName>
</protein>
<keyword evidence="4 7" id="KW-1133">Transmembrane helix</keyword>
<evidence type="ECO:0000256" key="2">
    <source>
        <dbReference type="ARBA" id="ARBA00022679"/>
    </source>
</evidence>
<accession>A0A818JQ69</accession>
<comment type="caution">
    <text evidence="10">The sequence shown here is derived from an EMBL/GenBank/DDBJ whole genome shotgun (WGS) entry which is preliminary data.</text>
</comment>
<evidence type="ECO:0000256" key="5">
    <source>
        <dbReference type="ARBA" id="ARBA00023136"/>
    </source>
</evidence>
<feature type="domain" description="Palmitoyltransferase DHHC" evidence="9">
    <location>
        <begin position="38"/>
        <end position="172"/>
    </location>
</feature>
<feature type="transmembrane region" description="Helical" evidence="7">
    <location>
        <begin position="82"/>
        <end position="101"/>
    </location>
</feature>
<evidence type="ECO:0000313" key="10">
    <source>
        <dbReference type="EMBL" id="CAF3543660.1"/>
    </source>
</evidence>
<name>A0A818JQ69_9BILA</name>
<comment type="subcellular location">
    <subcellularLocation>
        <location evidence="1">Membrane</location>
        <topology evidence="1">Multi-pass membrane protein</topology>
    </subcellularLocation>
</comment>
<keyword evidence="3 7" id="KW-0812">Transmembrane</keyword>